<evidence type="ECO:0000313" key="2">
    <source>
        <dbReference type="Proteomes" id="UP001374952"/>
    </source>
</evidence>
<organism evidence="1 2">
    <name type="scientific">Pseudoalteromonas undina</name>
    <dbReference type="NCBI Taxonomy" id="43660"/>
    <lineage>
        <taxon>Bacteria</taxon>
        <taxon>Pseudomonadati</taxon>
        <taxon>Pseudomonadota</taxon>
        <taxon>Gammaproteobacteria</taxon>
        <taxon>Alteromonadales</taxon>
        <taxon>Pseudoalteromonadaceae</taxon>
        <taxon>Pseudoalteromonas</taxon>
    </lineage>
</organism>
<dbReference type="Proteomes" id="UP001374952">
    <property type="component" value="Unassembled WGS sequence"/>
</dbReference>
<keyword evidence="2" id="KW-1185">Reference proteome</keyword>
<reference evidence="1" key="1">
    <citation type="submission" date="2024-02" db="EMBL/GenBank/DDBJ databases">
        <title>Bacteria isolated from the canopy kelp, Nereocystis luetkeana.</title>
        <authorList>
            <person name="Pfister C.A."/>
            <person name="Younker I.T."/>
            <person name="Light S.H."/>
        </authorList>
    </citation>
    <scope>NUCLEOTIDE SEQUENCE</scope>
    <source>
        <strain evidence="1">TN.2.01</strain>
    </source>
</reference>
<accession>A0ACC6R9J9</accession>
<feature type="non-terminal residue" evidence="1">
    <location>
        <position position="1"/>
    </location>
</feature>
<protein>
    <submittedName>
        <fullName evidence="1">Uncharacterized protein</fullName>
    </submittedName>
</protein>
<proteinExistence type="predicted"/>
<name>A0ACC6R9J9_9GAMM</name>
<comment type="caution">
    <text evidence="1">The sequence shown here is derived from an EMBL/GenBank/DDBJ whole genome shotgun (WGS) entry which is preliminary data.</text>
</comment>
<dbReference type="EMBL" id="JBAKAX010000138">
    <property type="protein sequence ID" value="MEL0606515.1"/>
    <property type="molecule type" value="Genomic_DNA"/>
</dbReference>
<evidence type="ECO:0000313" key="1">
    <source>
        <dbReference type="EMBL" id="MEL0606515.1"/>
    </source>
</evidence>
<feature type="non-terminal residue" evidence="1">
    <location>
        <position position="76"/>
    </location>
</feature>
<gene>
    <name evidence="1" type="ORF">V6250_20420</name>
</gene>
<sequence>KNNPGVIESVVSFYNQHFSDHYYLELISTDSPLEEDYLHMAVELAPKEQLPVVATNEVVFLNPENFEAHEIRVAIF</sequence>